<dbReference type="Gene3D" id="1.10.268.10">
    <property type="entry name" value="Topoisomerase, domain 3"/>
    <property type="match status" value="1"/>
</dbReference>
<dbReference type="InterPro" id="IPR013760">
    <property type="entry name" value="Topo_IIA-like_dom_sf"/>
</dbReference>
<keyword evidence="3" id="KW-1185">Reference proteome</keyword>
<dbReference type="EMBL" id="JAAWVT010000001">
    <property type="protein sequence ID" value="NKG20175.1"/>
    <property type="molecule type" value="Genomic_DNA"/>
</dbReference>
<dbReference type="SUPFAM" id="SSF56719">
    <property type="entry name" value="Type II DNA topoisomerase"/>
    <property type="match status" value="1"/>
</dbReference>
<evidence type="ECO:0000313" key="2">
    <source>
        <dbReference type="EMBL" id="NKG20175.1"/>
    </source>
</evidence>
<sequence length="88" mass="9988">MDAQDKTRDELQLLEAMMQAIDRREEVFAAIETSETQDEARAAVAKLLGVEEILARAVLDMQARRWAQGERRTITDQLAMLRAKLESA</sequence>
<evidence type="ECO:0000256" key="1">
    <source>
        <dbReference type="ARBA" id="ARBA00000185"/>
    </source>
</evidence>
<evidence type="ECO:0000313" key="3">
    <source>
        <dbReference type="Proteomes" id="UP000746595"/>
    </source>
</evidence>
<gene>
    <name evidence="2" type="ORF">HED64_05525</name>
</gene>
<dbReference type="Proteomes" id="UP000746595">
    <property type="component" value="Unassembled WGS sequence"/>
</dbReference>
<comment type="caution">
    <text evidence="2">The sequence shown here is derived from an EMBL/GenBank/DDBJ whole genome shotgun (WGS) entry which is preliminary data.</text>
</comment>
<dbReference type="RefSeq" id="WP_168151024.1">
    <property type="nucleotide sequence ID" value="NZ_JAAWVT010000001.1"/>
</dbReference>
<comment type="catalytic activity">
    <reaction evidence="1">
        <text>ATP-dependent breakage, passage and rejoining of double-stranded DNA.</text>
        <dbReference type="EC" id="5.6.2.2"/>
    </reaction>
</comment>
<accession>A0ABX1G3D3</accession>
<reference evidence="2 3" key="1">
    <citation type="submission" date="2020-04" db="EMBL/GenBank/DDBJ databases">
        <title>Paeniglutamicibacter sp. ANT13_2, a novel actinomycete isolated from sediment in Antarctica.</title>
        <authorList>
            <person name="Sakdapetsiri C."/>
            <person name="Pinyakong O."/>
        </authorList>
    </citation>
    <scope>NUCLEOTIDE SEQUENCE [LARGE SCALE GENOMIC DNA]</scope>
    <source>
        <strain evidence="2 3">ANT13_2</strain>
    </source>
</reference>
<name>A0ABX1G3D3_9MICC</name>
<dbReference type="InterPro" id="IPR013757">
    <property type="entry name" value="Topo_IIA_A_a_sf"/>
</dbReference>
<protein>
    <submittedName>
        <fullName evidence="2">DNA gyrase subunit A</fullName>
    </submittedName>
</protein>
<proteinExistence type="predicted"/>
<organism evidence="2 3">
    <name type="scientific">Paeniglutamicibacter terrestris</name>
    <dbReference type="NCBI Taxonomy" id="2723403"/>
    <lineage>
        <taxon>Bacteria</taxon>
        <taxon>Bacillati</taxon>
        <taxon>Actinomycetota</taxon>
        <taxon>Actinomycetes</taxon>
        <taxon>Micrococcales</taxon>
        <taxon>Micrococcaceae</taxon>
        <taxon>Paeniglutamicibacter</taxon>
    </lineage>
</organism>